<feature type="domain" description="ChsH2 C-terminal OB-fold" evidence="1">
    <location>
        <begin position="58"/>
        <end position="130"/>
    </location>
</feature>
<gene>
    <name evidence="3" type="ORF">Dfulv_33695</name>
</gene>
<feature type="domain" description="ChsH2 rubredoxin-like zinc ribbon" evidence="2">
    <location>
        <begin position="21"/>
        <end position="56"/>
    </location>
</feature>
<organism evidence="3 4">
    <name type="scientific">Dactylosporangium fulvum</name>
    <dbReference type="NCBI Taxonomy" id="53359"/>
    <lineage>
        <taxon>Bacteria</taxon>
        <taxon>Bacillati</taxon>
        <taxon>Actinomycetota</taxon>
        <taxon>Actinomycetes</taxon>
        <taxon>Micromonosporales</taxon>
        <taxon>Micromonosporaceae</taxon>
        <taxon>Dactylosporangium</taxon>
    </lineage>
</organism>
<keyword evidence="4" id="KW-1185">Reference proteome</keyword>
<evidence type="ECO:0000313" key="3">
    <source>
        <dbReference type="EMBL" id="UWP80093.1"/>
    </source>
</evidence>
<accession>A0ABY5VQT4</accession>
<evidence type="ECO:0000259" key="2">
    <source>
        <dbReference type="Pfam" id="PF12172"/>
    </source>
</evidence>
<dbReference type="Pfam" id="PF01796">
    <property type="entry name" value="OB_ChsH2_C"/>
    <property type="match status" value="1"/>
</dbReference>
<dbReference type="Pfam" id="PF12172">
    <property type="entry name" value="zf-ChsH2"/>
    <property type="match status" value="1"/>
</dbReference>
<dbReference type="RefSeq" id="WP_259857851.1">
    <property type="nucleotide sequence ID" value="NZ_BAAAST010000016.1"/>
</dbReference>
<dbReference type="PANTHER" id="PTHR34075">
    <property type="entry name" value="BLR3430 PROTEIN"/>
    <property type="match status" value="1"/>
</dbReference>
<protein>
    <submittedName>
        <fullName evidence="3">OB-fold domain-containing protein</fullName>
    </submittedName>
</protein>
<dbReference type="InterPro" id="IPR022002">
    <property type="entry name" value="ChsH2_Znr"/>
</dbReference>
<sequence length="149" mass="17015">MHSEDEFRPVPRYSPEAAPFWAGLREDRFRHQRCRQCEEVVWHPRWLCPSCLSKDLGWEDGSGTGSIYSSSVLHRAPYAYWESFVPYALGIVRMTEGHYVFGQIALTPEWAERSSKGSISLALIGLEVTARIIRGDDPSFAFHLTPADR</sequence>
<dbReference type="Gene3D" id="6.10.30.10">
    <property type="match status" value="1"/>
</dbReference>
<evidence type="ECO:0000259" key="1">
    <source>
        <dbReference type="Pfam" id="PF01796"/>
    </source>
</evidence>
<dbReference type="InterPro" id="IPR052513">
    <property type="entry name" value="Thioester_dehydratase-like"/>
</dbReference>
<name>A0ABY5VQT4_9ACTN</name>
<dbReference type="PANTHER" id="PTHR34075:SF5">
    <property type="entry name" value="BLR3430 PROTEIN"/>
    <property type="match status" value="1"/>
</dbReference>
<proteinExistence type="predicted"/>
<reference evidence="3" key="1">
    <citation type="submission" date="2021-04" db="EMBL/GenBank/DDBJ databases">
        <authorList>
            <person name="Hartkoorn R.C."/>
            <person name="Beaudoing E."/>
            <person name="Hot D."/>
        </authorList>
    </citation>
    <scope>NUCLEOTIDE SEQUENCE</scope>
    <source>
        <strain evidence="3">NRRL B-16292</strain>
    </source>
</reference>
<dbReference type="InterPro" id="IPR012340">
    <property type="entry name" value="NA-bd_OB-fold"/>
</dbReference>
<evidence type="ECO:0000313" key="4">
    <source>
        <dbReference type="Proteomes" id="UP001059617"/>
    </source>
</evidence>
<dbReference type="InterPro" id="IPR002878">
    <property type="entry name" value="ChsH2_C"/>
</dbReference>
<reference evidence="3" key="2">
    <citation type="submission" date="2022-09" db="EMBL/GenBank/DDBJ databases">
        <title>Biosynthetic gene clusters of Dactylosporangioum fulvum.</title>
        <authorList>
            <person name="Caradec T."/>
        </authorList>
    </citation>
    <scope>NUCLEOTIDE SEQUENCE</scope>
    <source>
        <strain evidence="3">NRRL B-16292</strain>
    </source>
</reference>
<dbReference type="SUPFAM" id="SSF50249">
    <property type="entry name" value="Nucleic acid-binding proteins"/>
    <property type="match status" value="1"/>
</dbReference>
<dbReference type="Proteomes" id="UP001059617">
    <property type="component" value="Chromosome"/>
</dbReference>
<dbReference type="EMBL" id="CP073720">
    <property type="protein sequence ID" value="UWP80093.1"/>
    <property type="molecule type" value="Genomic_DNA"/>
</dbReference>